<protein>
    <recommendedName>
        <fullName evidence="3">DUF3224 domain-containing protein</fullName>
    </recommendedName>
</protein>
<organism evidence="1 2">
    <name type="scientific">Dyella jiangningensis</name>
    <dbReference type="NCBI Taxonomy" id="1379159"/>
    <lineage>
        <taxon>Bacteria</taxon>
        <taxon>Pseudomonadati</taxon>
        <taxon>Pseudomonadota</taxon>
        <taxon>Gammaproteobacteria</taxon>
        <taxon>Lysobacterales</taxon>
        <taxon>Rhodanobacteraceae</taxon>
        <taxon>Dyella</taxon>
    </lineage>
</organism>
<dbReference type="Gene3D" id="2.40.350.10">
    <property type="entry name" value="SO1590-like"/>
    <property type="match status" value="1"/>
</dbReference>
<accession>A0A328P7Q3</accession>
<dbReference type="SUPFAM" id="SSF159238">
    <property type="entry name" value="SO1590-like"/>
    <property type="match status" value="1"/>
</dbReference>
<dbReference type="InterPro" id="IPR023159">
    <property type="entry name" value="SO1590-like_sf"/>
</dbReference>
<dbReference type="Proteomes" id="UP000248926">
    <property type="component" value="Unassembled WGS sequence"/>
</dbReference>
<dbReference type="OrthoDB" id="69764at2"/>
<name>A0A328P7Q3_9GAMM</name>
<gene>
    <name evidence="1" type="ORF">CA260_11615</name>
</gene>
<dbReference type="Pfam" id="PF11528">
    <property type="entry name" value="DUF3224"/>
    <property type="match status" value="1"/>
</dbReference>
<evidence type="ECO:0000313" key="1">
    <source>
        <dbReference type="EMBL" id="RAO76324.1"/>
    </source>
</evidence>
<evidence type="ECO:0000313" key="2">
    <source>
        <dbReference type="Proteomes" id="UP000248926"/>
    </source>
</evidence>
<proteinExistence type="predicted"/>
<keyword evidence="2" id="KW-1185">Reference proteome</keyword>
<reference evidence="1 2" key="1">
    <citation type="journal article" date="2018" name="Genet. Mol. Biol.">
        <title>The genome sequence of Dyella jiangningensis FCAV SCS01 from a lignocellulose-decomposing microbial consortium metagenome reveals potential for biotechnological applications.</title>
        <authorList>
            <person name="Desiderato J.G."/>
            <person name="Alvarenga D.O."/>
            <person name="Constancio M.T.L."/>
            <person name="Alves L.M.C."/>
            <person name="Varani A.M."/>
        </authorList>
    </citation>
    <scope>NUCLEOTIDE SEQUENCE [LARGE SCALE GENOMIC DNA]</scope>
    <source>
        <strain evidence="1 2">FCAV SCS01</strain>
    </source>
</reference>
<dbReference type="InterPro" id="IPR021607">
    <property type="entry name" value="DUF3224"/>
</dbReference>
<dbReference type="AlphaFoldDB" id="A0A328P7Q3"/>
<dbReference type="EMBL" id="NFZS01000002">
    <property type="protein sequence ID" value="RAO76324.1"/>
    <property type="molecule type" value="Genomic_DNA"/>
</dbReference>
<comment type="caution">
    <text evidence="1">The sequence shown here is derived from an EMBL/GenBank/DDBJ whole genome shotgun (WGS) entry which is preliminary data.</text>
</comment>
<sequence length="140" mass="14919">MEPTMNDTRTTTHAIATVVVTRSEAKPYDESSHPALFEIALTETFTGDVEAESEVRALQARRADGSASMVSMQRVRGTLSGRRGSFVLQGSEIIQNGRIEAAWFVVPGSGTGDLSGLHGEGGFEGEFGKSSDATLDYGFT</sequence>
<evidence type="ECO:0008006" key="3">
    <source>
        <dbReference type="Google" id="ProtNLM"/>
    </source>
</evidence>